<evidence type="ECO:0000313" key="4">
    <source>
        <dbReference type="Proteomes" id="UP000032160"/>
    </source>
</evidence>
<dbReference type="InterPro" id="IPR051807">
    <property type="entry name" value="Sec-metab_biosynth-assoc"/>
</dbReference>
<dbReference type="KEGG" id="pect:BN1012_Phect1429"/>
<accession>X5M8J5</accession>
<dbReference type="OrthoDB" id="2293521at2"/>
<keyword evidence="4" id="KW-1185">Reference proteome</keyword>
<dbReference type="PANTHER" id="PTHR33606:SF3">
    <property type="entry name" value="PROTEIN YCII"/>
    <property type="match status" value="1"/>
</dbReference>
<protein>
    <submittedName>
        <fullName evidence="3">YciL protein</fullName>
    </submittedName>
</protein>
<dbReference type="InterPro" id="IPR005545">
    <property type="entry name" value="YCII"/>
</dbReference>
<dbReference type="EMBL" id="HG966617">
    <property type="protein sequence ID" value="CDO59643.1"/>
    <property type="molecule type" value="Genomic_DNA"/>
</dbReference>
<sequence>MTQTNRLWIVLGTDYPDNLEKRMAARAAHFAYWESQKDADGKAIMQMGGPVTDEAGERMIGSMFLLRLPTLAQAQALLAEDPYVTQGVFETYEIRPWKWLVGTPETI</sequence>
<name>X5M8J5_9HYPH</name>
<dbReference type="SUPFAM" id="SSF54909">
    <property type="entry name" value="Dimeric alpha+beta barrel"/>
    <property type="match status" value="1"/>
</dbReference>
<dbReference type="AlphaFoldDB" id="X5M8J5"/>
<feature type="domain" description="YCII-related" evidence="2">
    <location>
        <begin position="8"/>
        <end position="98"/>
    </location>
</feature>
<reference evidence="3 4" key="1">
    <citation type="journal article" date="2014" name="Front. Genet.">
        <title>Genome and metabolic network of "Candidatus Phaeomarinobacter ectocarpi" Ec32, a new candidate genus of Alphaproteobacteria frequently associated with brown algae.</title>
        <authorList>
            <person name="Dittami S.M."/>
            <person name="Barbeyron T."/>
            <person name="Boyen C."/>
            <person name="Cambefort J."/>
            <person name="Collet G."/>
            <person name="Delage L."/>
            <person name="Gobet A."/>
            <person name="Groisillier A."/>
            <person name="Leblanc C."/>
            <person name="Michel G."/>
            <person name="Scornet D."/>
            <person name="Siegel A."/>
            <person name="Tapia J.E."/>
            <person name="Tonon T."/>
        </authorList>
    </citation>
    <scope>NUCLEOTIDE SEQUENCE [LARGE SCALE GENOMIC DNA]</scope>
    <source>
        <strain evidence="3 4">Ec32</strain>
    </source>
</reference>
<dbReference type="PANTHER" id="PTHR33606">
    <property type="entry name" value="PROTEIN YCII"/>
    <property type="match status" value="1"/>
</dbReference>
<evidence type="ECO:0000256" key="1">
    <source>
        <dbReference type="ARBA" id="ARBA00007689"/>
    </source>
</evidence>
<evidence type="ECO:0000259" key="2">
    <source>
        <dbReference type="Pfam" id="PF03795"/>
    </source>
</evidence>
<dbReference type="STRING" id="1458461.BN1012_Phect1429"/>
<dbReference type="InterPro" id="IPR011008">
    <property type="entry name" value="Dimeric_a/b-barrel"/>
</dbReference>
<dbReference type="Gene3D" id="3.30.70.1060">
    <property type="entry name" value="Dimeric alpha+beta barrel"/>
    <property type="match status" value="1"/>
</dbReference>
<gene>
    <name evidence="3" type="ORF">BN1012_Phect1429</name>
</gene>
<dbReference type="Proteomes" id="UP000032160">
    <property type="component" value="Chromosome I"/>
</dbReference>
<dbReference type="RefSeq" id="WP_043950232.1">
    <property type="nucleotide sequence ID" value="NZ_HG966617.1"/>
</dbReference>
<proteinExistence type="inferred from homology"/>
<dbReference type="Pfam" id="PF03795">
    <property type="entry name" value="YCII"/>
    <property type="match status" value="1"/>
</dbReference>
<evidence type="ECO:0000313" key="3">
    <source>
        <dbReference type="EMBL" id="CDO59643.1"/>
    </source>
</evidence>
<comment type="similarity">
    <text evidence="1">Belongs to the YciI family.</text>
</comment>
<organism evidence="3 4">
    <name type="scientific">Candidatus Phaeomarinibacter ectocarpi</name>
    <dbReference type="NCBI Taxonomy" id="1458461"/>
    <lineage>
        <taxon>Bacteria</taxon>
        <taxon>Pseudomonadati</taxon>
        <taxon>Pseudomonadota</taxon>
        <taxon>Alphaproteobacteria</taxon>
        <taxon>Hyphomicrobiales</taxon>
        <taxon>Parvibaculaceae</taxon>
        <taxon>Candidatus Phaeomarinibacter</taxon>
    </lineage>
</organism>
<dbReference type="HOGENOM" id="CLU_110355_3_0_5"/>